<dbReference type="Pfam" id="PF10257">
    <property type="entry name" value="RAI16-like"/>
    <property type="match status" value="1"/>
</dbReference>
<evidence type="ECO:0000256" key="3">
    <source>
        <dbReference type="SAM" id="MobiDB-lite"/>
    </source>
</evidence>
<feature type="region of interest" description="Disordered" evidence="3">
    <location>
        <begin position="1796"/>
        <end position="1820"/>
    </location>
</feature>
<feature type="compositionally biased region" description="Basic and acidic residues" evidence="3">
    <location>
        <begin position="2717"/>
        <end position="2726"/>
    </location>
</feature>
<feature type="compositionally biased region" description="Low complexity" evidence="3">
    <location>
        <begin position="2271"/>
        <end position="2282"/>
    </location>
</feature>
<organism evidence="7 8">
    <name type="scientific">Strigamia maritima</name>
    <name type="common">European centipede</name>
    <name type="synonym">Geophilus maritimus</name>
    <dbReference type="NCBI Taxonomy" id="126957"/>
    <lineage>
        <taxon>Eukaryota</taxon>
        <taxon>Metazoa</taxon>
        <taxon>Ecdysozoa</taxon>
        <taxon>Arthropoda</taxon>
        <taxon>Myriapoda</taxon>
        <taxon>Chilopoda</taxon>
        <taxon>Pleurostigmophora</taxon>
        <taxon>Geophilomorpha</taxon>
        <taxon>Linotaeniidae</taxon>
        <taxon>Strigamia</taxon>
    </lineage>
</organism>
<dbReference type="eggNOG" id="KOG3695">
    <property type="taxonomic scope" value="Eukaryota"/>
</dbReference>
<feature type="region of interest" description="Disordered" evidence="3">
    <location>
        <begin position="2270"/>
        <end position="2302"/>
    </location>
</feature>
<feature type="region of interest" description="Disordered" evidence="3">
    <location>
        <begin position="1834"/>
        <end position="1910"/>
    </location>
</feature>
<keyword evidence="2" id="KW-0175">Coiled coil</keyword>
<comment type="similarity">
    <text evidence="1">Belongs to the FHIP family.</text>
</comment>
<feature type="compositionally biased region" description="Polar residues" evidence="3">
    <location>
        <begin position="1519"/>
        <end position="1529"/>
    </location>
</feature>
<reference evidence="8" key="1">
    <citation type="submission" date="2011-05" db="EMBL/GenBank/DDBJ databases">
        <authorList>
            <person name="Richards S.R."/>
            <person name="Qu J."/>
            <person name="Jiang H."/>
            <person name="Jhangiani S.N."/>
            <person name="Agravi P."/>
            <person name="Goodspeed R."/>
            <person name="Gross S."/>
            <person name="Mandapat C."/>
            <person name="Jackson L."/>
            <person name="Mathew T."/>
            <person name="Pu L."/>
            <person name="Thornton R."/>
            <person name="Saada N."/>
            <person name="Wilczek-Boney K.B."/>
            <person name="Lee S."/>
            <person name="Kovar C."/>
            <person name="Wu Y."/>
            <person name="Scherer S.E."/>
            <person name="Worley K.C."/>
            <person name="Muzny D.M."/>
            <person name="Gibbs R."/>
        </authorList>
    </citation>
    <scope>NUCLEOTIDE SEQUENCE</scope>
    <source>
        <strain evidence="8">Brora</strain>
    </source>
</reference>
<dbReference type="PANTHER" id="PTHR21705:SF11">
    <property type="entry name" value="FHIP FAMILY PROTEIN CG3558"/>
    <property type="match status" value="1"/>
</dbReference>
<dbReference type="Proteomes" id="UP000014500">
    <property type="component" value="Unassembled WGS sequence"/>
</dbReference>
<feature type="compositionally biased region" description="Polar residues" evidence="3">
    <location>
        <begin position="1834"/>
        <end position="1845"/>
    </location>
</feature>
<feature type="compositionally biased region" description="Acidic residues" evidence="3">
    <location>
        <begin position="1246"/>
        <end position="1275"/>
    </location>
</feature>
<feature type="compositionally biased region" description="Basic and acidic residues" evidence="3">
    <location>
        <begin position="1870"/>
        <end position="1889"/>
    </location>
</feature>
<evidence type="ECO:0000259" key="6">
    <source>
        <dbReference type="Pfam" id="PF19314"/>
    </source>
</evidence>
<reference evidence="7" key="2">
    <citation type="submission" date="2015-02" db="UniProtKB">
        <authorList>
            <consortium name="EnsemblMetazoa"/>
        </authorList>
    </citation>
    <scope>IDENTIFICATION</scope>
</reference>
<dbReference type="Pfam" id="PF19311">
    <property type="entry name" value="KELAA"/>
    <property type="match status" value="1"/>
</dbReference>
<accession>T1J1Q6</accession>
<evidence type="ECO:0000313" key="7">
    <source>
        <dbReference type="EnsemblMetazoa" id="SMAR007478-PA"/>
    </source>
</evidence>
<feature type="compositionally biased region" description="Basic and acidic residues" evidence="3">
    <location>
        <begin position="1551"/>
        <end position="1570"/>
    </location>
</feature>
<feature type="region of interest" description="Disordered" evidence="3">
    <location>
        <begin position="2699"/>
        <end position="2741"/>
    </location>
</feature>
<feature type="compositionally biased region" description="Basic and acidic residues" evidence="3">
    <location>
        <begin position="1091"/>
        <end position="1103"/>
    </location>
</feature>
<dbReference type="InterPro" id="IPR019384">
    <property type="entry name" value="FHIP"/>
</dbReference>
<dbReference type="Pfam" id="PF15717">
    <property type="entry name" value="PCM1_C"/>
    <property type="match status" value="1"/>
</dbReference>
<feature type="region of interest" description="Disordered" evidence="3">
    <location>
        <begin position="1516"/>
        <end position="1584"/>
    </location>
</feature>
<feature type="compositionally biased region" description="Polar residues" evidence="3">
    <location>
        <begin position="1006"/>
        <end position="1026"/>
    </location>
</feature>
<feature type="transmembrane region" description="Helical" evidence="4">
    <location>
        <begin position="237"/>
        <end position="261"/>
    </location>
</feature>
<feature type="compositionally biased region" description="Polar residues" evidence="3">
    <location>
        <begin position="1803"/>
        <end position="1820"/>
    </location>
</feature>
<feature type="domain" description="Pericentriolar material 1 protein C-terminal" evidence="5">
    <location>
        <begin position="2305"/>
        <end position="2703"/>
    </location>
</feature>
<dbReference type="HOGENOM" id="CLU_226569_0_0_1"/>
<feature type="region of interest" description="Disordered" evidence="3">
    <location>
        <begin position="1084"/>
        <end position="1110"/>
    </location>
</feature>
<keyword evidence="8" id="KW-1185">Reference proteome</keyword>
<keyword evidence="4" id="KW-0812">Transmembrane</keyword>
<protein>
    <submittedName>
        <fullName evidence="7">Uncharacterized protein</fullName>
    </submittedName>
</protein>
<evidence type="ECO:0000256" key="1">
    <source>
        <dbReference type="ARBA" id="ARBA00024336"/>
    </source>
</evidence>
<dbReference type="InterPro" id="IPR031446">
    <property type="entry name" value="PCM1_C"/>
</dbReference>
<keyword evidence="4" id="KW-0472">Membrane</keyword>
<feature type="compositionally biased region" description="Basic and acidic residues" evidence="3">
    <location>
        <begin position="2291"/>
        <end position="2302"/>
    </location>
</feature>
<feature type="region of interest" description="Disordered" evidence="3">
    <location>
        <begin position="2409"/>
        <end position="2433"/>
    </location>
</feature>
<evidence type="ECO:0000259" key="5">
    <source>
        <dbReference type="Pfam" id="PF15717"/>
    </source>
</evidence>
<feature type="domain" description="FHF complex subunit HOOK-interacting protein C-terminal" evidence="6">
    <location>
        <begin position="746"/>
        <end position="837"/>
    </location>
</feature>
<dbReference type="InterPro" id="IPR045668">
    <property type="entry name" value="FHIP_KELAA_motif"/>
</dbReference>
<feature type="region of interest" description="Disordered" evidence="3">
    <location>
        <begin position="1942"/>
        <end position="1966"/>
    </location>
</feature>
<name>T1J1Q6_STRMM</name>
<dbReference type="PhylomeDB" id="T1J1Q6"/>
<feature type="region of interest" description="Disordered" evidence="3">
    <location>
        <begin position="1003"/>
        <end position="1038"/>
    </location>
</feature>
<feature type="compositionally biased region" description="Polar residues" evidence="3">
    <location>
        <begin position="1890"/>
        <end position="1910"/>
    </location>
</feature>
<feature type="compositionally biased region" description="Acidic residues" evidence="3">
    <location>
        <begin position="1846"/>
        <end position="1863"/>
    </location>
</feature>
<dbReference type="Pfam" id="PF19314">
    <property type="entry name" value="DUF5917"/>
    <property type="match status" value="1"/>
</dbReference>
<feature type="compositionally biased region" description="Polar residues" evidence="3">
    <location>
        <begin position="2727"/>
        <end position="2741"/>
    </location>
</feature>
<evidence type="ECO:0000256" key="2">
    <source>
        <dbReference type="SAM" id="Coils"/>
    </source>
</evidence>
<feature type="coiled-coil region" evidence="2">
    <location>
        <begin position="1359"/>
        <end position="1433"/>
    </location>
</feature>
<feature type="region of interest" description="Disordered" evidence="3">
    <location>
        <begin position="1232"/>
        <end position="1287"/>
    </location>
</feature>
<dbReference type="STRING" id="126957.T1J1Q6"/>
<dbReference type="EnsemblMetazoa" id="SMAR007478-RA">
    <property type="protein sequence ID" value="SMAR007478-PA"/>
    <property type="gene ID" value="SMAR007478"/>
</dbReference>
<proteinExistence type="inferred from homology"/>
<feature type="region of interest" description="Disordered" evidence="3">
    <location>
        <begin position="1745"/>
        <end position="1764"/>
    </location>
</feature>
<feature type="compositionally biased region" description="Polar residues" evidence="3">
    <location>
        <begin position="1750"/>
        <end position="1764"/>
    </location>
</feature>
<dbReference type="InterPro" id="IPR045669">
    <property type="entry name" value="FHIP_C"/>
</dbReference>
<evidence type="ECO:0000313" key="8">
    <source>
        <dbReference type="Proteomes" id="UP000014500"/>
    </source>
</evidence>
<keyword evidence="4" id="KW-1133">Transmembrane helix</keyword>
<sequence>MNVLPICITRFRMWKYEVMSCDDDETINVVGRNSDKVMSWFVRGGVARTSVKRNSSPSPPKELDANACYESFKKHWHQAWDVMSKPALNAAKSDNIQSVLNLVDQMVTLLLHDIRVSNNSIGPLLNHLLTENALDKLFEWSLNSGENGNLLKLEQLKLYETLVSNSRQELLVHKPILQPLLRLLNTCGECAPVEVEKRLVILLNQLCVSLSQNDALLDFFSQSVLNLVHRGRNFGFVFIYLFNLFNLFNLFLIFTLLIPFVHREGSIGQQARDALLLCMSLTRKNDSIGLYIAEQSNFCPILATGLSGLYSLLPRKLIIEAEDWHRFTTEDANDLTELSVFLNSFEFCNAVVQVSYPLVQEQLLEYVYQGFLIPVLAPALHQTSIDENIAATAYLDLFLRHITEPALMHILVKFIFTESCDGSLIIDSLITRIGNQSRLSLVTLSLFRTLVDLNCEDVMYLNPCTHVMVSQRSRVRDVDFYCKTASKFLSLTPDCCHVNEGKDSPAHNMSSSESAPNLASITRRSRTLGAEDTMLEKDGVLEANFLDYLLEAEKNVRACRVACSNWVCAYDGESSRSKSQKCNLSSRDKSVDKSADVIQVEVQVEVEVNHKAIVKCTELEENFITNGEEEKTRFSSFQNLDEESFLIAINRCKTPPLPADLEEWFRQIDGEAEKILNQPSIRSQTYFTANSKLEEIENANSDCSTSNMEDDVTFEEETDVSVNDSVDKLKLSHNPSNDAFGNPDIGRFLSELFTKMENMMQNNLYVNLQLTGLIARLACYPQPLLRSFLLNHTLVFQPTVRSLLQVLGSLKHKLDSYASTIDNFSDLLFRARHFLRARETRLRKNSDPVTTIALRNRSVTNPPGNLKKDSRRRSITDFLFRKASDRNPFKGSILEGIPDGTGYRYINRPFPGAPDGKLESLKTKNAVLSTVVLQEFLIELAAITQEHSVVQAEAELLLTTRFKRLLSMACGGGNPNKIGQQSSWLNSGTIQWNLRREVESEEWNPTGHNISNNLTQRKIPGTNSNNKNKRKINASKNSVRVVEPEDVVDEFGNCDFSAVAAAAGNQPGANYPRTKFTLQNGLNGARKKRAAYHEPNGEGDKSSRSQTKVPWTDLNEQRSCIKNLSNESNEPNANQILERLMEIRDCMSQVAFMIEMLQKSGDHRVLEQLTKLQKKYADLQIGEQQFVKLLEQMTKGKKGEMVKFSKLLNHLESEENECLNELQQTLELQNMPIRSSLDGKSQSSLDDSDDSDEDEDEEEFVDEEDEDEDEDEDEEVQRLNHDDNNMQDAELFQDVKRNKLLKKVAQSQEKLKALQDQQVSLISLQRKAENQLAQAKAMRHVAHPQLDDSTPVEMETAAALGLQDDLESLQGRLNALKDLYDNRQRAESMGKIIGPELKMDEADLMTEMQRQELQNKLQDLQEKKRYMDNLLHELKTLQNFQTSEVINNEMFSDRIKEGVGATAAAKQTMETAQDVLELINPDEKMTKLKEMKIRLKQLQDQLAIYKLDQPNEMEDCFEHSTSNIPSTSTSKKEQLRNQNESRASNKRPHKKENVSREHVNELKMDNRQGGEADESLENEQEMHSQFRKLQVAKDKLCKMQDLLSALKDKKQLPDDKLGIVHKLLLESLDKDDDRSSSFASQAVSTDQFHENVTENVEENLPKERRRRSGFVLTPQEQQMNIDHLLEESHRLLDVQEQFNINQTHPNNIAVSMPASKSFEQIREFPLPTRRKHNEEKECVTLRRKVEQQAKKNSTQADSSSGELVASNQEIWSEVRQQFILKEELRQKKRELEELMKKDKGKINSRNQDNMSDNVSYSNKSDALGMSYIGTEGTTVATWGGSTQGNLDEDQEEQNSHEEAEENEAYSSEDIATREDNRNDTRTARVKDRSTSSQVDGPETSSAPEKSVSLNVTAATKGSVEFKDSRKTWDKVPLTRDSVRNWNTRSNLRRSECQNGDGDGDEPTASAGMRADAVPQTQMNWQQQTSHFMQHLEQTNMLHHSIIRDQNSLADSPSEQAMRPQLPEVMQVVTHQLQHQQQLVNLHQCHHLLYLQQLSMQQVQRQLQQLLHLDGAVGSDLPNSDQHPMIPPTWFPNNQMPQSSMGASGSEMGNNLFSANFITPDQQTLNNQVAPGIRTNNYWDNFRSYSRQNLLSASSGNKTGTRDPPIDVPSVFQHRRCAPQDLVGLSAAPTEEIHRHLVTDNSVFQPICPSSCMLPTKSKSKKKDKVNENCHQETDGSGMFRTLEHSRDVAAKKEFQKFGLNFGSAHPANTGSASSSAVSFDSAQEGNTNLRSSHDPRETDDINERNLFDTLRESIYSEVAILISQNETRPHFLIRMFRELQKLNSDYLRQNALVSLSELISHLSGIEQASPISPVGRRTWTEPTNSFELGASESIGTSDEEEVRMRLTKIGKSAQKGEKSSKGTRQKTSGQHFDYAETVDSAVTVTSPSVSGEQPYTSSIADSHKAKEVNQQMPNLFNNTSPLASSITNPSLSEEATNSGREQESELNISIISCSEMTSKQLDDKIQVIMMEVIPFLKAHLDDVCSTKLLSCLQQLVISLATQRDVDAEFTNLLRKRLTTALQAAHAKYTGKKLRECGENLLVDTSEALVAELACAHLLHNVESARTKNYRSISQNFSTAGCSGETKKENAFCNRAHFLSNFDVEATDADECVANKMEEDELGLSRDDAMAANCDTFDNEDASRASSMNSFKDTLPSETERPSKVSEQEVTSEGAASSYQHQVTFNEQDNETEDGVEDNLDLAEADQPQNLVLLDRVDVENEEKATIADTTRAEDDQVQNNVEVRGAEGGVEQGLDEVPIKLLPFIQRELSLELSAQMAEEESANNLIDEIINESVESELAESVSLRQPGMLFA</sequence>
<dbReference type="EMBL" id="JH431789">
    <property type="status" value="NOT_ANNOTATED_CDS"/>
    <property type="molecule type" value="Genomic_DNA"/>
</dbReference>
<dbReference type="PANTHER" id="PTHR21705">
    <property type="entry name" value="RAI16 PROTEIN-RELATED"/>
    <property type="match status" value="1"/>
</dbReference>
<evidence type="ECO:0000256" key="4">
    <source>
        <dbReference type="SAM" id="Phobius"/>
    </source>
</evidence>